<keyword evidence="6" id="KW-0804">Transcription</keyword>
<dbReference type="InterPro" id="IPR036482">
    <property type="entry name" value="Regulatory_HutP_sf"/>
</dbReference>
<dbReference type="Pfam" id="PF09021">
    <property type="entry name" value="HutP"/>
    <property type="match status" value="1"/>
</dbReference>
<dbReference type="Gene3D" id="3.40.1510.10">
    <property type="entry name" value="Hut operon regulatory protein HutP"/>
    <property type="match status" value="1"/>
</dbReference>
<dbReference type="EMBL" id="JBBYXI010000004">
    <property type="protein sequence ID" value="MEN3931610.1"/>
    <property type="molecule type" value="Genomic_DNA"/>
</dbReference>
<organism evidence="7 8">
    <name type="scientific">Hohaiivirga grylli</name>
    <dbReference type="NCBI Taxonomy" id="3133970"/>
    <lineage>
        <taxon>Bacteria</taxon>
        <taxon>Pseudomonadati</taxon>
        <taxon>Pseudomonadota</taxon>
        <taxon>Alphaproteobacteria</taxon>
        <taxon>Hyphomicrobiales</taxon>
        <taxon>Methylobacteriaceae</taxon>
        <taxon>Hohaiivirga</taxon>
    </lineage>
</organism>
<keyword evidence="4" id="KW-0694">RNA-binding</keyword>
<comment type="similarity">
    <text evidence="2">Belongs to the HutP family.</text>
</comment>
<comment type="caution">
    <text evidence="7">The sequence shown here is derived from an EMBL/GenBank/DDBJ whole genome shotgun (WGS) entry which is preliminary data.</text>
</comment>
<gene>
    <name evidence="7" type="ORF">WJT86_11155</name>
</gene>
<evidence type="ECO:0000313" key="7">
    <source>
        <dbReference type="EMBL" id="MEN3931610.1"/>
    </source>
</evidence>
<accession>A0ABV0BQ00</accession>
<proteinExistence type="inferred from homology"/>
<evidence type="ECO:0000256" key="4">
    <source>
        <dbReference type="ARBA" id="ARBA00022884"/>
    </source>
</evidence>
<comment type="function">
    <text evidence="1">Antiterminator that binds to cis-acting regulatory sequences on the mRNA in the presence of histidine, thereby suppressing transcription termination and activating the hut operon for histidine utilization.</text>
</comment>
<protein>
    <recommendedName>
        <fullName evidence="3">Hut operon positive regulatory protein</fullName>
    </recommendedName>
</protein>
<evidence type="ECO:0000313" key="8">
    <source>
        <dbReference type="Proteomes" id="UP001418637"/>
    </source>
</evidence>
<sequence>MEIKLTRIGKIAILAALSDESEEETIKADVLAGNNNIRLAVTFISGTRGKINETFTRNILNAAIQNNVIRKTPGQMHAVLHAALEALQGVTPQTTSVSSSVKVKVAICTDGVWLAVAAYGDSAVSPFTNHERCGFGIMHL</sequence>
<evidence type="ECO:0000256" key="5">
    <source>
        <dbReference type="ARBA" id="ARBA00023015"/>
    </source>
</evidence>
<dbReference type="InterPro" id="IPR015111">
    <property type="entry name" value="Regulatory_HutP"/>
</dbReference>
<evidence type="ECO:0000256" key="2">
    <source>
        <dbReference type="ARBA" id="ARBA00009992"/>
    </source>
</evidence>
<evidence type="ECO:0000256" key="6">
    <source>
        <dbReference type="ARBA" id="ARBA00023163"/>
    </source>
</evidence>
<dbReference type="CDD" id="cd11640">
    <property type="entry name" value="HutP"/>
    <property type="match status" value="1"/>
</dbReference>
<keyword evidence="5" id="KW-0805">Transcription regulation</keyword>
<keyword evidence="8" id="KW-1185">Reference proteome</keyword>
<reference evidence="7 8" key="1">
    <citation type="submission" date="2024-04" db="EMBL/GenBank/DDBJ databases">
        <title>A novel species isolated from cricket.</title>
        <authorList>
            <person name="Wang H.-C."/>
        </authorList>
    </citation>
    <scope>NUCLEOTIDE SEQUENCE [LARGE SCALE GENOMIC DNA]</scope>
    <source>
        <strain evidence="7 8">WL0021</strain>
    </source>
</reference>
<dbReference type="Proteomes" id="UP001418637">
    <property type="component" value="Unassembled WGS sequence"/>
</dbReference>
<evidence type="ECO:0000256" key="3">
    <source>
        <dbReference type="ARBA" id="ARBA00019377"/>
    </source>
</evidence>
<name>A0ABV0BQ00_9HYPH</name>
<evidence type="ECO:0000256" key="1">
    <source>
        <dbReference type="ARBA" id="ARBA00002945"/>
    </source>
</evidence>
<dbReference type="RefSeq" id="WP_346337652.1">
    <property type="nucleotide sequence ID" value="NZ_JBBYXI010000004.1"/>
</dbReference>
<dbReference type="SUPFAM" id="SSF111064">
    <property type="entry name" value="Hut operon positive regulatory protein HutP"/>
    <property type="match status" value="1"/>
</dbReference>